<evidence type="ECO:0000313" key="2">
    <source>
        <dbReference type="Proteomes" id="UP000252585"/>
    </source>
</evidence>
<dbReference type="InterPro" id="IPR047808">
    <property type="entry name" value="CueP-like"/>
</dbReference>
<reference evidence="1 2" key="1">
    <citation type="submission" date="2018-07" db="EMBL/GenBank/DDBJ databases">
        <title>Genomic Encyclopedia of Type Strains, Phase IV (KMG-IV): sequencing the most valuable type-strain genomes for metagenomic binning, comparative biology and taxonomic classification.</title>
        <authorList>
            <person name="Goeker M."/>
        </authorList>
    </citation>
    <scope>NUCLEOTIDE SEQUENCE [LARGE SCALE GENOMIC DNA]</scope>
    <source>
        <strain evidence="1 2">DSM 27696</strain>
    </source>
</reference>
<keyword evidence="2" id="KW-1185">Reference proteome</keyword>
<accession>A0A368XP67</accession>
<dbReference type="EMBL" id="QPJJ01000007">
    <property type="protein sequence ID" value="RCW69645.1"/>
    <property type="molecule type" value="Genomic_DNA"/>
</dbReference>
<proteinExistence type="predicted"/>
<sequence length="178" mass="19926">MLKKIMLAVGVLIAALVIFIVVVDLEDNETTEEPKNIKDLVHDYSVDNLTAEAASINSKELIVQKSNKETTYELPEDEFFVSIAPYINETHPCAIHSLTGCMGELANEEFDVYIEDEEGNVIVDETLESLDNGFIDLWLPRDKTYQITIEKDGKSQTSEISTFDGDDTCVTTIQLETN</sequence>
<comment type="caution">
    <text evidence="1">The sequence shown here is derived from an EMBL/GenBank/DDBJ whole genome shotgun (WGS) entry which is preliminary data.</text>
</comment>
<dbReference type="AlphaFoldDB" id="A0A368XP67"/>
<evidence type="ECO:0000313" key="1">
    <source>
        <dbReference type="EMBL" id="RCW69645.1"/>
    </source>
</evidence>
<dbReference type="Pfam" id="PF21172">
    <property type="entry name" value="CueP"/>
    <property type="match status" value="1"/>
</dbReference>
<dbReference type="Gene3D" id="2.60.40.3700">
    <property type="match status" value="1"/>
</dbReference>
<protein>
    <submittedName>
        <fullName evidence="1">Uncharacterized protein</fullName>
    </submittedName>
</protein>
<gene>
    <name evidence="1" type="ORF">DFR57_10733</name>
</gene>
<organism evidence="1 2">
    <name type="scientific">Saliterribacillus persicus</name>
    <dbReference type="NCBI Taxonomy" id="930114"/>
    <lineage>
        <taxon>Bacteria</taxon>
        <taxon>Bacillati</taxon>
        <taxon>Bacillota</taxon>
        <taxon>Bacilli</taxon>
        <taxon>Bacillales</taxon>
        <taxon>Bacillaceae</taxon>
        <taxon>Saliterribacillus</taxon>
    </lineage>
</organism>
<name>A0A368XP67_9BACI</name>
<dbReference type="NCBIfam" id="NF038094">
    <property type="entry name" value="CueP_fam"/>
    <property type="match status" value="1"/>
</dbReference>
<dbReference type="Proteomes" id="UP000252585">
    <property type="component" value="Unassembled WGS sequence"/>
</dbReference>